<evidence type="ECO:0000313" key="2">
    <source>
        <dbReference type="Proteomes" id="UP000254033"/>
    </source>
</evidence>
<reference evidence="1 2" key="1">
    <citation type="submission" date="2018-06" db="EMBL/GenBank/DDBJ databases">
        <authorList>
            <consortium name="Pathogen Informatics"/>
            <person name="Doyle S."/>
        </authorList>
    </citation>
    <scope>NUCLEOTIDE SEQUENCE [LARGE SCALE GENOMIC DNA]</scope>
    <source>
        <strain evidence="1 2">NCTC11978</strain>
    </source>
</reference>
<dbReference type="SUPFAM" id="SSF53474">
    <property type="entry name" value="alpha/beta-Hydrolases"/>
    <property type="match status" value="1"/>
</dbReference>
<organism evidence="1 2">
    <name type="scientific">Legionella feeleii</name>
    <dbReference type="NCBI Taxonomy" id="453"/>
    <lineage>
        <taxon>Bacteria</taxon>
        <taxon>Pseudomonadati</taxon>
        <taxon>Pseudomonadota</taxon>
        <taxon>Gammaproteobacteria</taxon>
        <taxon>Legionellales</taxon>
        <taxon>Legionellaceae</taxon>
        <taxon>Legionella</taxon>
    </lineage>
</organism>
<evidence type="ECO:0000313" key="1">
    <source>
        <dbReference type="EMBL" id="STX39985.1"/>
    </source>
</evidence>
<name>A0A378IZL1_9GAMM</name>
<proteinExistence type="predicted"/>
<protein>
    <submittedName>
        <fullName evidence="1">Uncharacterized protein</fullName>
    </submittedName>
</protein>
<dbReference type="InterPro" id="IPR029058">
    <property type="entry name" value="AB_hydrolase_fold"/>
</dbReference>
<dbReference type="Proteomes" id="UP000254033">
    <property type="component" value="Unassembled WGS sequence"/>
</dbReference>
<dbReference type="RefSeq" id="WP_115176299.1">
    <property type="nucleotide sequence ID" value="NZ_UGNY01000001.1"/>
</dbReference>
<accession>A0A378IZL1</accession>
<sequence length="237" mass="26454">MRKKILTIAPVMPQQSDIESIASTLSFLEVVYQIDFIDPLAINETFSVNTSNEVYYQLWQDHLKKWLANYDAFFGFSFGGVILQQCFSLFANSKKPIVLFSTPTFADNALQKKLGDVIALCKANRVNDALISLYKEVFSPNEAPLQILPENRVISAANRLIFGLQRVLDTDATAILEQTTVDHLHLIGECSALVNKENVLAPGIGDLCIVPQAGMRVLQDNPSYCKKLILERLNSET</sequence>
<dbReference type="EMBL" id="UGNY01000001">
    <property type="protein sequence ID" value="STX39985.1"/>
    <property type="molecule type" value="Genomic_DNA"/>
</dbReference>
<dbReference type="AlphaFoldDB" id="A0A378IZL1"/>
<gene>
    <name evidence="1" type="ORF">NCTC11978_03191</name>
</gene>